<dbReference type="InterPro" id="IPR023346">
    <property type="entry name" value="Lysozyme-like_dom_sf"/>
</dbReference>
<evidence type="ECO:0000256" key="1">
    <source>
        <dbReference type="ARBA" id="ARBA00022529"/>
    </source>
</evidence>
<dbReference type="Pfam" id="PF00959">
    <property type="entry name" value="Phage_lysozyme"/>
    <property type="match status" value="1"/>
</dbReference>
<proteinExistence type="inferred from homology"/>
<dbReference type="InterPro" id="IPR002196">
    <property type="entry name" value="Glyco_hydro_24"/>
</dbReference>
<comment type="catalytic activity">
    <reaction evidence="3">
        <text>Hydrolysis of (1-&gt;4)-beta-linkages between N-acetylmuramic acid and N-acetyl-D-glucosamine residues in a peptidoglycan and between N-acetyl-D-glucosamine residues in chitodextrins.</text>
        <dbReference type="EC" id="3.2.1.17"/>
    </reaction>
</comment>
<evidence type="ECO:0000313" key="4">
    <source>
        <dbReference type="EMBL" id="EFR52696.1"/>
    </source>
</evidence>
<dbReference type="InterPro" id="IPR023347">
    <property type="entry name" value="Lysozyme_dom_sf"/>
</dbReference>
<evidence type="ECO:0000256" key="2">
    <source>
        <dbReference type="ARBA" id="ARBA00022638"/>
    </source>
</evidence>
<dbReference type="EMBL" id="EQ973213">
    <property type="protein sequence ID" value="EFR52696.1"/>
    <property type="molecule type" value="Genomic_DNA"/>
</dbReference>
<comment type="similarity">
    <text evidence="3">Belongs to the glycosyl hydrolase 24 family.</text>
</comment>
<sequence length="158" mass="18434">MPLVVLAMTVTSLRAQGNVEDSRWETAVRCIKKYEGWHGPEHHPYVAYGHRIRKGEKFTARLTESEGDSILRKDLKEMCALFRHLGKDSLLVACLAYQVGPYKLLGYGRMPKSTLIRKLEAGNRDIYADFIRYCHYKGKKIPSIERRRKEEYRLLFMP</sequence>
<dbReference type="Gene3D" id="1.10.530.40">
    <property type="match status" value="1"/>
</dbReference>
<protein>
    <recommendedName>
        <fullName evidence="3">Lysozyme</fullName>
        <ecNumber evidence="3">3.2.1.17</ecNumber>
    </recommendedName>
</protein>
<organism evidence="4 5">
    <name type="scientific">Bacteroides fragilis 3_1_12</name>
    <dbReference type="NCBI Taxonomy" id="457424"/>
    <lineage>
        <taxon>Bacteria</taxon>
        <taxon>Pseudomonadati</taxon>
        <taxon>Bacteroidota</taxon>
        <taxon>Bacteroidia</taxon>
        <taxon>Bacteroidales</taxon>
        <taxon>Bacteroidaceae</taxon>
        <taxon>Bacteroides</taxon>
    </lineage>
</organism>
<keyword evidence="3" id="KW-0326">Glycosidase</keyword>
<reference evidence="4 5" key="1">
    <citation type="submission" date="2008-12" db="EMBL/GenBank/DDBJ databases">
        <title>Annotation of Bacteroides fragilis strain 3_1_12.</title>
        <authorList>
            <consortium name="The Broad Institute Genome Sequencing Platform"/>
            <person name="Ward D."/>
            <person name="Young S.K."/>
            <person name="Kodira C.D."/>
            <person name="Zeng Q."/>
            <person name="Koehrsen M."/>
            <person name="Alvarado L."/>
            <person name="Berlin A."/>
            <person name="Borenstein D."/>
            <person name="Chen Z."/>
            <person name="Engels R."/>
            <person name="Freedman E."/>
            <person name="Gellesch M."/>
            <person name="Goldberg J."/>
            <person name="Griggs A."/>
            <person name="Gujja S."/>
            <person name="Heiman D."/>
            <person name="Hepburn T."/>
            <person name="Howarth C."/>
            <person name="Jen D."/>
            <person name="Larson L."/>
            <person name="Lewis B."/>
            <person name="Mehta T."/>
            <person name="Park D."/>
            <person name="Pearson M."/>
            <person name="Roberts A."/>
            <person name="Saif S."/>
            <person name="Shea T."/>
            <person name="Shenoy N."/>
            <person name="Sisk P."/>
            <person name="Stolte C."/>
            <person name="Sykes S."/>
            <person name="Walk T."/>
            <person name="White J."/>
            <person name="Yandava C."/>
            <person name="Allen-Vercoe E."/>
            <person name="Strauss J."/>
            <person name="Ambrose C."/>
            <person name="Lander E."/>
            <person name="Nusbaum C."/>
            <person name="Galagan J."/>
            <person name="Birren B."/>
        </authorList>
    </citation>
    <scope>NUCLEOTIDE SEQUENCE [LARGE SCALE GENOMIC DNA]</scope>
    <source>
        <strain evidence="4 5">3_1_12</strain>
    </source>
</reference>
<keyword evidence="2 3" id="KW-0081">Bacteriolytic enzyme</keyword>
<accession>A0ABN0BIE9</accession>
<dbReference type="SUPFAM" id="SSF53955">
    <property type="entry name" value="Lysozyme-like"/>
    <property type="match status" value="1"/>
</dbReference>
<gene>
    <name evidence="4" type="ORF">BFAG_01391</name>
</gene>
<keyword evidence="5" id="KW-1185">Reference proteome</keyword>
<keyword evidence="3" id="KW-0378">Hydrolase</keyword>
<name>A0ABN0BIE9_BACFG</name>
<dbReference type="Proteomes" id="UP000005101">
    <property type="component" value="Unassembled WGS sequence"/>
</dbReference>
<keyword evidence="1 3" id="KW-0929">Antimicrobial</keyword>
<evidence type="ECO:0000313" key="5">
    <source>
        <dbReference type="Proteomes" id="UP000005101"/>
    </source>
</evidence>
<evidence type="ECO:0000256" key="3">
    <source>
        <dbReference type="RuleBase" id="RU003788"/>
    </source>
</evidence>
<dbReference type="EC" id="3.2.1.17" evidence="3"/>